<evidence type="ECO:0000313" key="9">
    <source>
        <dbReference type="EMBL" id="WAX58213.1"/>
    </source>
</evidence>
<evidence type="ECO:0000313" key="10">
    <source>
        <dbReference type="Proteomes" id="UP001164693"/>
    </source>
</evidence>
<evidence type="ECO:0000256" key="4">
    <source>
        <dbReference type="ARBA" id="ARBA00023004"/>
    </source>
</evidence>
<dbReference type="InterPro" id="IPR047869">
    <property type="entry name" value="YdcJ_bac-like"/>
</dbReference>
<dbReference type="EC" id="1.13.11.93" evidence="6"/>
<gene>
    <name evidence="9" type="ORF">M6B22_05470</name>
</gene>
<organism evidence="9 10">
    <name type="scientific">Jatrophihabitans cynanchi</name>
    <dbReference type="NCBI Taxonomy" id="2944128"/>
    <lineage>
        <taxon>Bacteria</taxon>
        <taxon>Bacillati</taxon>
        <taxon>Actinomycetota</taxon>
        <taxon>Actinomycetes</taxon>
        <taxon>Jatrophihabitantales</taxon>
        <taxon>Jatrophihabitantaceae</taxon>
        <taxon>Jatrophihabitans</taxon>
    </lineage>
</organism>
<evidence type="ECO:0000256" key="3">
    <source>
        <dbReference type="ARBA" id="ARBA00023002"/>
    </source>
</evidence>
<protein>
    <recommendedName>
        <fullName evidence="7">2-oxoadipate dioxygenase/decarboxylase</fullName>
        <ecNumber evidence="6">1.13.11.93</ecNumber>
    </recommendedName>
    <alternativeName>
        <fullName evidence="8">2-hydroxyglutarate synthase</fullName>
    </alternativeName>
</protein>
<dbReference type="RefSeq" id="WP_269444763.1">
    <property type="nucleotide sequence ID" value="NZ_CP097463.1"/>
</dbReference>
<proteinExistence type="inferred from homology"/>
<accession>A0ABY7K2U1</accession>
<comment type="cofactor">
    <cofactor evidence="1">
        <name>Fe(2+)</name>
        <dbReference type="ChEBI" id="CHEBI:29033"/>
    </cofactor>
</comment>
<keyword evidence="2" id="KW-0223">Dioxygenase</keyword>
<sequence length="456" mass="49211">MRNWATWELRSAFAARMAELYGREVPAYTTLVEVASAVNAEVAAREGAAAQRLGSLHRVTAERHGAIRVGTPTELAQVARVFAAFGMYPVGFYDLREAARAAVPVISTAFRPVSADELARNPFRMFTSMLVTDDRRFFPADLQRRLDAFLARRVLFSPELITLADKAIADGGLAGEDAEAFLKLATAAFELSPEPVDRAWYAELEAVSAVAADIGGVTSTHINHLTPRVLDIDELYRRMEGRGVTMIDTIQGPPRWDGPDVLLRQTSFRALAEERLFRGVDGTIAPGSLRVRFGEVEARGIALTEAGRDRYDAMLAEVDRRLATDGGTRAEVAASVWRERLPATELGLLREGLGFFTFAATGAPAPGADLADLADLVESGSLTATPIVYEDFLPRSAAGIFQSNLTDDGSRDDALAAARRDAGWLSDVIGRQVADPIALYAAQQQASLDAATAGAR</sequence>
<evidence type="ECO:0000256" key="5">
    <source>
        <dbReference type="ARBA" id="ARBA00035013"/>
    </source>
</evidence>
<dbReference type="InterPro" id="IPR009770">
    <property type="entry name" value="HGLS"/>
</dbReference>
<dbReference type="Gene3D" id="3.10.180.80">
    <property type="entry name" value="Uncharacterised protein PF07063, DUF1338"/>
    <property type="match status" value="1"/>
</dbReference>
<dbReference type="CDD" id="cd16348">
    <property type="entry name" value="VOC_YdcJ_like"/>
    <property type="match status" value="1"/>
</dbReference>
<dbReference type="PANTHER" id="PTHR39479:SF2">
    <property type="entry name" value="2-OXOADIPATE DIOXYGENASE_DECARBOXYLASE"/>
    <property type="match status" value="1"/>
</dbReference>
<evidence type="ECO:0000256" key="7">
    <source>
        <dbReference type="ARBA" id="ARBA00035034"/>
    </source>
</evidence>
<dbReference type="EMBL" id="CP097463">
    <property type="protein sequence ID" value="WAX58213.1"/>
    <property type="molecule type" value="Genomic_DNA"/>
</dbReference>
<evidence type="ECO:0000256" key="2">
    <source>
        <dbReference type="ARBA" id="ARBA00022964"/>
    </source>
</evidence>
<keyword evidence="3" id="KW-0560">Oxidoreductase</keyword>
<evidence type="ECO:0000256" key="8">
    <source>
        <dbReference type="ARBA" id="ARBA00035045"/>
    </source>
</evidence>
<keyword evidence="10" id="KW-1185">Reference proteome</keyword>
<name>A0ABY7K2U1_9ACTN</name>
<dbReference type="SMART" id="SM01150">
    <property type="entry name" value="DUF1338"/>
    <property type="match status" value="1"/>
</dbReference>
<dbReference type="Proteomes" id="UP001164693">
    <property type="component" value="Chromosome"/>
</dbReference>
<keyword evidence="4" id="KW-0408">Iron</keyword>
<evidence type="ECO:0000256" key="6">
    <source>
        <dbReference type="ARBA" id="ARBA00035023"/>
    </source>
</evidence>
<comment type="similarity">
    <text evidence="5">Belongs to the 2-oxoadipate dioxygenase/decarboxylase family.</text>
</comment>
<evidence type="ECO:0000256" key="1">
    <source>
        <dbReference type="ARBA" id="ARBA00001954"/>
    </source>
</evidence>
<dbReference type="PANTHER" id="PTHR39479">
    <property type="match status" value="1"/>
</dbReference>
<reference evidence="9" key="1">
    <citation type="submission" date="2022-05" db="EMBL/GenBank/DDBJ databases">
        <title>Jatrophihabitans sp. SB3-54 whole genome sequence.</title>
        <authorList>
            <person name="Suh M.K."/>
            <person name="Eom M.K."/>
            <person name="Kim J.S."/>
            <person name="Kim H.S."/>
            <person name="Do H.E."/>
            <person name="Shin Y.K."/>
            <person name="Lee J.-S."/>
        </authorList>
    </citation>
    <scope>NUCLEOTIDE SEQUENCE</scope>
    <source>
        <strain evidence="9">SB3-54</strain>
    </source>
</reference>
<dbReference type="Pfam" id="PF07063">
    <property type="entry name" value="HGLS"/>
    <property type="match status" value="1"/>
</dbReference>